<keyword evidence="2" id="KW-0813">Transport</keyword>
<dbReference type="Gene3D" id="1.10.1760.20">
    <property type="match status" value="1"/>
</dbReference>
<evidence type="ECO:0000256" key="1">
    <source>
        <dbReference type="ARBA" id="ARBA00004651"/>
    </source>
</evidence>
<feature type="transmembrane region" description="Helical" evidence="7">
    <location>
        <begin position="311"/>
        <end position="337"/>
    </location>
</feature>
<dbReference type="GO" id="GO:0005886">
    <property type="term" value="C:plasma membrane"/>
    <property type="evidence" value="ECO:0007669"/>
    <property type="project" value="UniProtKB-SubCell"/>
</dbReference>
<comment type="caution">
    <text evidence="9">The sequence shown here is derived from an EMBL/GenBank/DDBJ whole genome shotgun (WGS) entry which is preliminary data.</text>
</comment>
<dbReference type="PANTHER" id="PTHR34229:SF1">
    <property type="entry name" value="METAL TRANSPORT PROTEIN HI_1621-RELATED"/>
    <property type="match status" value="1"/>
</dbReference>
<evidence type="ECO:0000259" key="8">
    <source>
        <dbReference type="Pfam" id="PF13190"/>
    </source>
</evidence>
<dbReference type="PANTHER" id="PTHR34229">
    <property type="entry name" value="METAL TRANSPORT PROTEIN HI_1621-RELATED"/>
    <property type="match status" value="1"/>
</dbReference>
<evidence type="ECO:0000313" key="9">
    <source>
        <dbReference type="EMBL" id="MCA9758306.1"/>
    </source>
</evidence>
<feature type="transmembrane region" description="Helical" evidence="7">
    <location>
        <begin position="168"/>
        <end position="194"/>
    </location>
</feature>
<dbReference type="AlphaFoldDB" id="A0A956NGB9"/>
<sequence length="345" mass="34891">MSVPRPQGYSDGLAIQWPRPNAPSRLDEETAMHIPDGFVDARTAVATGLIAGAGVGVALREVRRSLPPSRMPLLGVSAAFLFAAQMLNFPVAAGTSGHLVGGVLAVALLGPAAAVIVMTTVVVVQCLLFGDGGVTALGANVLNMAVVAPLVGYLPYRMLGRLLPGERGRAIAIGVAAWLSIVVASILCAGELAFSGTASWSAVFPAMAGTHMLIGVGEAVITALVLSSIAHARPELLAGPDRATSPAPSGTAGFAAVIAVALAVFVAPFASPWPDGLEHVADRLGFGTAAAGPFLQSPLTDYALPGVTSPAFATIAAGLVGAVIVFLLSFVLGRALVPKTRGRTR</sequence>
<feature type="transmembrane region" description="Helical" evidence="7">
    <location>
        <begin position="206"/>
        <end position="230"/>
    </location>
</feature>
<evidence type="ECO:0000256" key="5">
    <source>
        <dbReference type="ARBA" id="ARBA00022989"/>
    </source>
</evidence>
<gene>
    <name evidence="9" type="ORF">KDA27_21100</name>
</gene>
<reference evidence="9" key="1">
    <citation type="submission" date="2020-04" db="EMBL/GenBank/DDBJ databases">
        <authorList>
            <person name="Zhang T."/>
        </authorList>
    </citation>
    <scope>NUCLEOTIDE SEQUENCE</scope>
    <source>
        <strain evidence="9">HKST-UBA02</strain>
    </source>
</reference>
<evidence type="ECO:0000256" key="7">
    <source>
        <dbReference type="SAM" id="Phobius"/>
    </source>
</evidence>
<dbReference type="Pfam" id="PF01891">
    <property type="entry name" value="CbiM"/>
    <property type="match status" value="1"/>
</dbReference>
<comment type="subcellular location">
    <subcellularLocation>
        <location evidence="1">Cell membrane</location>
        <topology evidence="1">Multi-pass membrane protein</topology>
    </subcellularLocation>
</comment>
<dbReference type="InterPro" id="IPR025937">
    <property type="entry name" value="PDGLE_dom"/>
</dbReference>
<feature type="transmembrane region" description="Helical" evidence="7">
    <location>
        <begin position="251"/>
        <end position="270"/>
    </location>
</feature>
<dbReference type="InterPro" id="IPR002751">
    <property type="entry name" value="CbiM/NikMN"/>
</dbReference>
<name>A0A956NGB9_UNCEI</name>
<keyword evidence="5 7" id="KW-1133">Transmembrane helix</keyword>
<accession>A0A956NGB9</accession>
<dbReference type="EMBL" id="JAGQHS010000159">
    <property type="protein sequence ID" value="MCA9758306.1"/>
    <property type="molecule type" value="Genomic_DNA"/>
</dbReference>
<dbReference type="Proteomes" id="UP000739538">
    <property type="component" value="Unassembled WGS sequence"/>
</dbReference>
<evidence type="ECO:0000256" key="4">
    <source>
        <dbReference type="ARBA" id="ARBA00022692"/>
    </source>
</evidence>
<evidence type="ECO:0000313" key="10">
    <source>
        <dbReference type="Proteomes" id="UP000739538"/>
    </source>
</evidence>
<feature type="transmembrane region" description="Helical" evidence="7">
    <location>
        <begin position="136"/>
        <end position="156"/>
    </location>
</feature>
<evidence type="ECO:0000256" key="3">
    <source>
        <dbReference type="ARBA" id="ARBA00022475"/>
    </source>
</evidence>
<feature type="transmembrane region" description="Helical" evidence="7">
    <location>
        <begin position="71"/>
        <end position="91"/>
    </location>
</feature>
<evidence type="ECO:0000256" key="2">
    <source>
        <dbReference type="ARBA" id="ARBA00022448"/>
    </source>
</evidence>
<protein>
    <submittedName>
        <fullName evidence="9">Energy-coupling factor ABC transporter permease</fullName>
    </submittedName>
</protein>
<reference evidence="9" key="2">
    <citation type="journal article" date="2021" name="Microbiome">
        <title>Successional dynamics and alternative stable states in a saline activated sludge microbial community over 9 years.</title>
        <authorList>
            <person name="Wang Y."/>
            <person name="Ye J."/>
            <person name="Ju F."/>
            <person name="Liu L."/>
            <person name="Boyd J.A."/>
            <person name="Deng Y."/>
            <person name="Parks D.H."/>
            <person name="Jiang X."/>
            <person name="Yin X."/>
            <person name="Woodcroft B.J."/>
            <person name="Tyson G.W."/>
            <person name="Hugenholtz P."/>
            <person name="Polz M.F."/>
            <person name="Zhang T."/>
        </authorList>
    </citation>
    <scope>NUCLEOTIDE SEQUENCE</scope>
    <source>
        <strain evidence="9">HKST-UBA02</strain>
    </source>
</reference>
<dbReference type="Pfam" id="PF13190">
    <property type="entry name" value="PDGLE"/>
    <property type="match status" value="1"/>
</dbReference>
<keyword evidence="6 7" id="KW-0472">Membrane</keyword>
<organism evidence="9 10">
    <name type="scientific">Eiseniibacteriota bacterium</name>
    <dbReference type="NCBI Taxonomy" id="2212470"/>
    <lineage>
        <taxon>Bacteria</taxon>
        <taxon>Candidatus Eiseniibacteriota</taxon>
    </lineage>
</organism>
<feature type="transmembrane region" description="Helical" evidence="7">
    <location>
        <begin position="103"/>
        <end position="130"/>
    </location>
</feature>
<evidence type="ECO:0000256" key="6">
    <source>
        <dbReference type="ARBA" id="ARBA00023136"/>
    </source>
</evidence>
<keyword evidence="3" id="KW-1003">Cell membrane</keyword>
<dbReference type="GO" id="GO:0000041">
    <property type="term" value="P:transition metal ion transport"/>
    <property type="evidence" value="ECO:0007669"/>
    <property type="project" value="InterPro"/>
</dbReference>
<proteinExistence type="predicted"/>
<feature type="domain" description="PDGLE" evidence="8">
    <location>
        <begin position="254"/>
        <end position="336"/>
    </location>
</feature>
<keyword evidence="4 7" id="KW-0812">Transmembrane</keyword>